<feature type="domain" description="Peptidase M20 dimerisation" evidence="4">
    <location>
        <begin position="166"/>
        <end position="267"/>
    </location>
</feature>
<dbReference type="Gene3D" id="3.30.70.360">
    <property type="match status" value="1"/>
</dbReference>
<keyword evidence="3" id="KW-0170">Cobalt</keyword>
<accession>A0A921E7X3</accession>
<dbReference type="Pfam" id="PF07687">
    <property type="entry name" value="M20_dimer"/>
    <property type="match status" value="1"/>
</dbReference>
<dbReference type="GO" id="GO:0046872">
    <property type="term" value="F:metal ion binding"/>
    <property type="evidence" value="ECO:0007669"/>
    <property type="project" value="UniProtKB-KW"/>
</dbReference>
<dbReference type="GO" id="GO:0008777">
    <property type="term" value="F:acetylornithine deacetylase activity"/>
    <property type="evidence" value="ECO:0007669"/>
    <property type="project" value="TreeGrafter"/>
</dbReference>
<dbReference type="AlphaFoldDB" id="A0A921E7X3"/>
<name>A0A921E7X3_9BACT</name>
<dbReference type="SUPFAM" id="SSF55031">
    <property type="entry name" value="Bacterial exopeptidase dimerisation domain"/>
    <property type="match status" value="1"/>
</dbReference>
<protein>
    <submittedName>
        <fullName evidence="5">M20/M25/M40 family metallo-hydrolase</fullName>
    </submittedName>
</protein>
<dbReference type="PANTHER" id="PTHR43808">
    <property type="entry name" value="ACETYLORNITHINE DEACETYLASE"/>
    <property type="match status" value="1"/>
</dbReference>
<organism evidence="5 6">
    <name type="scientific">Candidatus Amulumruptor caecigallinarius</name>
    <dbReference type="NCBI Taxonomy" id="2109911"/>
    <lineage>
        <taxon>Bacteria</taxon>
        <taxon>Pseudomonadati</taxon>
        <taxon>Bacteroidota</taxon>
        <taxon>Bacteroidia</taxon>
        <taxon>Bacteroidales</taxon>
        <taxon>Muribaculaceae</taxon>
        <taxon>Candidatus Amulumruptor</taxon>
    </lineage>
</organism>
<keyword evidence="1" id="KW-0479">Metal-binding</keyword>
<evidence type="ECO:0000256" key="3">
    <source>
        <dbReference type="ARBA" id="ARBA00023285"/>
    </source>
</evidence>
<keyword evidence="2" id="KW-0378">Hydrolase</keyword>
<dbReference type="Proteomes" id="UP000711407">
    <property type="component" value="Unassembled WGS sequence"/>
</dbReference>
<dbReference type="Pfam" id="PF01546">
    <property type="entry name" value="Peptidase_M20"/>
    <property type="match status" value="1"/>
</dbReference>
<reference evidence="5" key="1">
    <citation type="journal article" date="2021" name="PeerJ">
        <title>Extensive microbial diversity within the chicken gut microbiome revealed by metagenomics and culture.</title>
        <authorList>
            <person name="Gilroy R."/>
            <person name="Ravi A."/>
            <person name="Getino M."/>
            <person name="Pursley I."/>
            <person name="Horton D.L."/>
            <person name="Alikhan N.F."/>
            <person name="Baker D."/>
            <person name="Gharbi K."/>
            <person name="Hall N."/>
            <person name="Watson M."/>
            <person name="Adriaenssens E.M."/>
            <person name="Foster-Nyarko E."/>
            <person name="Jarju S."/>
            <person name="Secka A."/>
            <person name="Antonio M."/>
            <person name="Oren A."/>
            <person name="Chaudhuri R.R."/>
            <person name="La Ragione R."/>
            <person name="Hildebrand F."/>
            <person name="Pallen M.J."/>
        </authorList>
    </citation>
    <scope>NUCLEOTIDE SEQUENCE</scope>
    <source>
        <strain evidence="5">4100</strain>
    </source>
</reference>
<dbReference type="InterPro" id="IPR011650">
    <property type="entry name" value="Peptidase_M20_dimer"/>
</dbReference>
<evidence type="ECO:0000313" key="6">
    <source>
        <dbReference type="Proteomes" id="UP000711407"/>
    </source>
</evidence>
<evidence type="ECO:0000256" key="2">
    <source>
        <dbReference type="ARBA" id="ARBA00022801"/>
    </source>
</evidence>
<evidence type="ECO:0000256" key="1">
    <source>
        <dbReference type="ARBA" id="ARBA00022723"/>
    </source>
</evidence>
<dbReference type="GO" id="GO:0006526">
    <property type="term" value="P:L-arginine biosynthetic process"/>
    <property type="evidence" value="ECO:0007669"/>
    <property type="project" value="TreeGrafter"/>
</dbReference>
<dbReference type="InterPro" id="IPR002933">
    <property type="entry name" value="Peptidase_M20"/>
</dbReference>
<comment type="caution">
    <text evidence="5">The sequence shown here is derived from an EMBL/GenBank/DDBJ whole genome shotgun (WGS) entry which is preliminary data.</text>
</comment>
<dbReference type="Gene3D" id="3.40.630.10">
    <property type="entry name" value="Zn peptidases"/>
    <property type="match status" value="1"/>
</dbReference>
<gene>
    <name evidence="5" type="ORF">K8V47_02135</name>
</gene>
<dbReference type="SUPFAM" id="SSF53187">
    <property type="entry name" value="Zn-dependent exopeptidases"/>
    <property type="match status" value="1"/>
</dbReference>
<sequence length="355" mass="38345">MLDEAIDLLEHMIATPSVSRDEAAVATLIYERLEAWGLEPHRHGNNIVAKAPAWQSGKPVLMLNAHIDTVRPAASYTIDPYKPLRCDGRIYGLGSNDDGASVVSLISVFRKLRDTSLPYNLLLALSAEEEVGGEGGMRLLLPALAQEGIKIDAALVGEPTGMQPAIAERGLIVLDCVTQGVAGHAARNEGINAIYRAMADIDILRGFRFDRQSDILGPIKVSITQIEAGKQHNTVPDTCRWVVDVRTTDAYTNEETSEMLRSALSPHTTAAHRSTRVQASVIHSSHPLVKGAVALGRTTFVSPTTSDMSLMHGIPSLKMGPGDSSRSHRADEYILVGEIEEAIGLYTSLLTNLNL</sequence>
<reference evidence="5" key="2">
    <citation type="submission" date="2021-09" db="EMBL/GenBank/DDBJ databases">
        <authorList>
            <person name="Gilroy R."/>
        </authorList>
    </citation>
    <scope>NUCLEOTIDE SEQUENCE</scope>
    <source>
        <strain evidence="5">4100</strain>
    </source>
</reference>
<proteinExistence type="predicted"/>
<evidence type="ECO:0000313" key="5">
    <source>
        <dbReference type="EMBL" id="HJE38551.1"/>
    </source>
</evidence>
<dbReference type="InterPro" id="IPR036264">
    <property type="entry name" value="Bact_exopeptidase_dim_dom"/>
</dbReference>
<evidence type="ECO:0000259" key="4">
    <source>
        <dbReference type="Pfam" id="PF07687"/>
    </source>
</evidence>
<dbReference type="EMBL" id="DYXT01000016">
    <property type="protein sequence ID" value="HJE38551.1"/>
    <property type="molecule type" value="Genomic_DNA"/>
</dbReference>
<dbReference type="InterPro" id="IPR050072">
    <property type="entry name" value="Peptidase_M20A"/>
</dbReference>
<dbReference type="PANTHER" id="PTHR43808:SF31">
    <property type="entry name" value="N-ACETYL-L-CITRULLINE DEACETYLASE"/>
    <property type="match status" value="1"/>
</dbReference>